<evidence type="ECO:0000313" key="2">
    <source>
        <dbReference type="EMBL" id="CAB4653879.1"/>
    </source>
</evidence>
<dbReference type="Gene3D" id="3.40.710.10">
    <property type="entry name" value="DD-peptidase/beta-lactamase superfamily"/>
    <property type="match status" value="1"/>
</dbReference>
<gene>
    <name evidence="2" type="ORF">UFOPK2237_00675</name>
</gene>
<dbReference type="InterPro" id="IPR012338">
    <property type="entry name" value="Beta-lactam/transpept-like"/>
</dbReference>
<dbReference type="Pfam" id="PF00144">
    <property type="entry name" value="Beta-lactamase"/>
    <property type="match status" value="1"/>
</dbReference>
<accession>A0A6J6L0N6</accession>
<protein>
    <submittedName>
        <fullName evidence="2">Unannotated protein</fullName>
    </submittedName>
</protein>
<evidence type="ECO:0000259" key="1">
    <source>
        <dbReference type="Pfam" id="PF00144"/>
    </source>
</evidence>
<dbReference type="AlphaFoldDB" id="A0A6J6L0N6"/>
<sequence length="374" mass="41204">MTRPTLDNWMLPENTFWSFRHVRELIPTAQVDCANSPRVLNKKINSALGEVSVETHTGTQRISDYLSSTHTDSFTVAKGDDLVFEWLAPGVSDVEPHLIFSVTKSFTGMLVGSLVQEGLIDVDALVTKYVPEIADSGFGDATVRNLLDMAASYQFEEDYTPGPDIIAYRHSVGWYPAPLGAPNLHDFIASRKKEGEHGQKFRYMSPTTDLVGWVIEAASGMPYAEALSKFIWSKIGSEAPGHITVDRQGSPRAAGGLSVIPRDLVRFGMMIRDGGMGAIDPEFLLDVYENGSAEQWATGDFKDFFEKGVYRSFCYKPGTDPDVIMGIGIHGQMLYVDRPRGVVVAKQSSWPNPDSEEMHLDAYNACRAIAHALG</sequence>
<reference evidence="2" key="1">
    <citation type="submission" date="2020-05" db="EMBL/GenBank/DDBJ databases">
        <authorList>
            <person name="Chiriac C."/>
            <person name="Salcher M."/>
            <person name="Ghai R."/>
            <person name="Kavagutti S V."/>
        </authorList>
    </citation>
    <scope>NUCLEOTIDE SEQUENCE</scope>
</reference>
<dbReference type="InterPro" id="IPR050789">
    <property type="entry name" value="Diverse_Enzym_Activities"/>
</dbReference>
<proteinExistence type="predicted"/>
<dbReference type="PANTHER" id="PTHR43283:SF7">
    <property type="entry name" value="BETA-LACTAMASE-RELATED DOMAIN-CONTAINING PROTEIN"/>
    <property type="match status" value="1"/>
</dbReference>
<name>A0A6J6L0N6_9ZZZZ</name>
<feature type="domain" description="Beta-lactamase-related" evidence="1">
    <location>
        <begin position="73"/>
        <end position="358"/>
    </location>
</feature>
<dbReference type="SUPFAM" id="SSF56601">
    <property type="entry name" value="beta-lactamase/transpeptidase-like"/>
    <property type="match status" value="1"/>
</dbReference>
<dbReference type="PANTHER" id="PTHR43283">
    <property type="entry name" value="BETA-LACTAMASE-RELATED"/>
    <property type="match status" value="1"/>
</dbReference>
<organism evidence="2">
    <name type="scientific">freshwater metagenome</name>
    <dbReference type="NCBI Taxonomy" id="449393"/>
    <lineage>
        <taxon>unclassified sequences</taxon>
        <taxon>metagenomes</taxon>
        <taxon>ecological metagenomes</taxon>
    </lineage>
</organism>
<dbReference type="EMBL" id="CAEZWI010000072">
    <property type="protein sequence ID" value="CAB4653879.1"/>
    <property type="molecule type" value="Genomic_DNA"/>
</dbReference>
<dbReference type="InterPro" id="IPR001466">
    <property type="entry name" value="Beta-lactam-related"/>
</dbReference>